<accession>A0AAN8JIE7</accession>
<evidence type="ECO:0000313" key="4">
    <source>
        <dbReference type="Proteomes" id="UP001347796"/>
    </source>
</evidence>
<evidence type="ECO:0000313" key="3">
    <source>
        <dbReference type="EMBL" id="KAK6176211.1"/>
    </source>
</evidence>
<organism evidence="3 4">
    <name type="scientific">Patella caerulea</name>
    <name type="common">Rayed Mediterranean limpet</name>
    <dbReference type="NCBI Taxonomy" id="87958"/>
    <lineage>
        <taxon>Eukaryota</taxon>
        <taxon>Metazoa</taxon>
        <taxon>Spiralia</taxon>
        <taxon>Lophotrochozoa</taxon>
        <taxon>Mollusca</taxon>
        <taxon>Gastropoda</taxon>
        <taxon>Patellogastropoda</taxon>
        <taxon>Patelloidea</taxon>
        <taxon>Patellidae</taxon>
        <taxon>Patella</taxon>
    </lineage>
</organism>
<sequence>MDIDSVSSEQSIAITNSWNSLTFPESKNQILRQIPELSSAKFQFSLWHDLKNSEIKGNQLKAPRIRIGPNEKDIPLYFGEDCDTDIESAHHELTGKEKTKHRDALENWEKAELASFGYQELQNGYQKKNLYRVLAKLKSVKHLNLAHNQITNISSYSFPHCEYLNLNNNFIASFKCLPKVSKISFLTLKDNDIMELDGLKALRSTSIEELYLNGNPVTFTAGYRQRVFSVLPNLKVLDGIYQLKTDTEPVEAVETPKSCLIS</sequence>
<dbReference type="AlphaFoldDB" id="A0AAN8JIE7"/>
<dbReference type="Gene3D" id="3.80.10.10">
    <property type="entry name" value="Ribonuclease Inhibitor"/>
    <property type="match status" value="1"/>
</dbReference>
<evidence type="ECO:0000256" key="1">
    <source>
        <dbReference type="ARBA" id="ARBA00022614"/>
    </source>
</evidence>
<protein>
    <submittedName>
        <fullName evidence="3">Uncharacterized protein</fullName>
    </submittedName>
</protein>
<proteinExistence type="predicted"/>
<gene>
    <name evidence="3" type="ORF">SNE40_014537</name>
</gene>
<dbReference type="EMBL" id="JAZGQO010000010">
    <property type="protein sequence ID" value="KAK6176211.1"/>
    <property type="molecule type" value="Genomic_DNA"/>
</dbReference>
<keyword evidence="1" id="KW-0433">Leucine-rich repeat</keyword>
<dbReference type="SUPFAM" id="SSF52058">
    <property type="entry name" value="L domain-like"/>
    <property type="match status" value="1"/>
</dbReference>
<dbReference type="InterPro" id="IPR025875">
    <property type="entry name" value="Leu-rich_rpt_4"/>
</dbReference>
<name>A0AAN8JIE7_PATCE</name>
<comment type="caution">
    <text evidence="3">The sequence shown here is derived from an EMBL/GenBank/DDBJ whole genome shotgun (WGS) entry which is preliminary data.</text>
</comment>
<keyword evidence="2" id="KW-0677">Repeat</keyword>
<dbReference type="PROSITE" id="PS51450">
    <property type="entry name" value="LRR"/>
    <property type="match status" value="1"/>
</dbReference>
<dbReference type="InterPro" id="IPR032675">
    <property type="entry name" value="LRR_dom_sf"/>
</dbReference>
<dbReference type="PANTHER" id="PTHR18849">
    <property type="entry name" value="LEUCINE RICH REPEAT PROTEIN"/>
    <property type="match status" value="1"/>
</dbReference>
<keyword evidence="4" id="KW-1185">Reference proteome</keyword>
<reference evidence="3 4" key="1">
    <citation type="submission" date="2024-01" db="EMBL/GenBank/DDBJ databases">
        <title>The genome of the rayed Mediterranean limpet Patella caerulea (Linnaeus, 1758).</title>
        <authorList>
            <person name="Anh-Thu Weber A."/>
            <person name="Halstead-Nussloch G."/>
        </authorList>
    </citation>
    <scope>NUCLEOTIDE SEQUENCE [LARGE SCALE GENOMIC DNA]</scope>
    <source>
        <strain evidence="3">AATW-2023a</strain>
        <tissue evidence="3">Whole specimen</tissue>
    </source>
</reference>
<dbReference type="PANTHER" id="PTHR18849:SF4">
    <property type="entry name" value="GENE 29133-RELATED"/>
    <property type="match status" value="1"/>
</dbReference>
<dbReference type="Proteomes" id="UP001347796">
    <property type="component" value="Unassembled WGS sequence"/>
</dbReference>
<evidence type="ECO:0000256" key="2">
    <source>
        <dbReference type="ARBA" id="ARBA00022737"/>
    </source>
</evidence>
<dbReference type="Pfam" id="PF12799">
    <property type="entry name" value="LRR_4"/>
    <property type="match status" value="1"/>
</dbReference>
<dbReference type="InterPro" id="IPR001611">
    <property type="entry name" value="Leu-rich_rpt"/>
</dbReference>